<evidence type="ECO:0000256" key="1">
    <source>
        <dbReference type="SAM" id="MobiDB-lite"/>
    </source>
</evidence>
<feature type="region of interest" description="Disordered" evidence="1">
    <location>
        <begin position="84"/>
        <end position="119"/>
    </location>
</feature>
<protein>
    <submittedName>
        <fullName evidence="2">Uncharacterized protein</fullName>
    </submittedName>
</protein>
<name>A0AAV7HQ95_COTGL</name>
<keyword evidence="3" id="KW-1185">Reference proteome</keyword>
<gene>
    <name evidence="2" type="ORF">KQX54_008258</name>
</gene>
<dbReference type="AlphaFoldDB" id="A0AAV7HQ95"/>
<organism evidence="2 3">
    <name type="scientific">Cotesia glomerata</name>
    <name type="common">Lepidopteran parasitic wasp</name>
    <name type="synonym">Apanteles glomeratus</name>
    <dbReference type="NCBI Taxonomy" id="32391"/>
    <lineage>
        <taxon>Eukaryota</taxon>
        <taxon>Metazoa</taxon>
        <taxon>Ecdysozoa</taxon>
        <taxon>Arthropoda</taxon>
        <taxon>Hexapoda</taxon>
        <taxon>Insecta</taxon>
        <taxon>Pterygota</taxon>
        <taxon>Neoptera</taxon>
        <taxon>Endopterygota</taxon>
        <taxon>Hymenoptera</taxon>
        <taxon>Apocrita</taxon>
        <taxon>Ichneumonoidea</taxon>
        <taxon>Braconidae</taxon>
        <taxon>Microgastrinae</taxon>
        <taxon>Cotesia</taxon>
    </lineage>
</organism>
<evidence type="ECO:0000313" key="2">
    <source>
        <dbReference type="EMBL" id="KAH0546312.1"/>
    </source>
</evidence>
<evidence type="ECO:0000313" key="3">
    <source>
        <dbReference type="Proteomes" id="UP000826195"/>
    </source>
</evidence>
<comment type="caution">
    <text evidence="2">The sequence shown here is derived from an EMBL/GenBank/DDBJ whole genome shotgun (WGS) entry which is preliminary data.</text>
</comment>
<reference evidence="2 3" key="1">
    <citation type="journal article" date="2021" name="J. Hered.">
        <title>A chromosome-level genome assembly of the parasitoid wasp, Cotesia glomerata (Hymenoptera: Braconidae).</title>
        <authorList>
            <person name="Pinto B.J."/>
            <person name="Weis J.J."/>
            <person name="Gamble T."/>
            <person name="Ode P.J."/>
            <person name="Paul R."/>
            <person name="Zaspel J.M."/>
        </authorList>
    </citation>
    <scope>NUCLEOTIDE SEQUENCE [LARGE SCALE GENOMIC DNA]</scope>
    <source>
        <strain evidence="2">CgM1</strain>
    </source>
</reference>
<dbReference type="Proteomes" id="UP000826195">
    <property type="component" value="Unassembled WGS sequence"/>
</dbReference>
<dbReference type="EMBL" id="JAHXZJ010002237">
    <property type="protein sequence ID" value="KAH0546312.1"/>
    <property type="molecule type" value="Genomic_DNA"/>
</dbReference>
<accession>A0AAV7HQ95</accession>
<sequence length="119" mass="13077">MLRTPFVWGNAGYARINSSYVGLEPEDFHQITASSQCTVQTKDPPINNTCAKAEIHKRSAVNGIAIAPSGLAVYAGRHMYDEHDSNSVSIRTVQRETERNGLAQPRTLAGRTRLQPPTL</sequence>
<proteinExistence type="predicted"/>